<dbReference type="PROSITE" id="PS50294">
    <property type="entry name" value="WD_REPEATS_REGION"/>
    <property type="match status" value="6"/>
</dbReference>
<dbReference type="Pfam" id="PF07676">
    <property type="entry name" value="PD40"/>
    <property type="match status" value="1"/>
</dbReference>
<dbReference type="InterPro" id="IPR011659">
    <property type="entry name" value="WD40"/>
</dbReference>
<dbReference type="Pfam" id="PF20703">
    <property type="entry name" value="nSTAND1"/>
    <property type="match status" value="1"/>
</dbReference>
<keyword evidence="5" id="KW-0175">Coiled coil</keyword>
<feature type="repeat" description="WD" evidence="3">
    <location>
        <begin position="1152"/>
        <end position="1175"/>
    </location>
</feature>
<evidence type="ECO:0000256" key="4">
    <source>
        <dbReference type="PROSITE-ProRule" id="PRU00339"/>
    </source>
</evidence>
<dbReference type="InterPro" id="IPR019775">
    <property type="entry name" value="WD40_repeat_CS"/>
</dbReference>
<evidence type="ECO:0000256" key="5">
    <source>
        <dbReference type="SAM" id="Coils"/>
    </source>
</evidence>
<evidence type="ECO:0000313" key="7">
    <source>
        <dbReference type="EMBL" id="XCN75363.1"/>
    </source>
</evidence>
<feature type="domain" description="Novel STAND NTPase 1" evidence="6">
    <location>
        <begin position="4"/>
        <end position="398"/>
    </location>
</feature>
<dbReference type="InterPro" id="IPR011990">
    <property type="entry name" value="TPR-like_helical_dom_sf"/>
</dbReference>
<dbReference type="Gene3D" id="2.130.10.10">
    <property type="entry name" value="YVTN repeat-like/Quinoprotein amine dehydrogenase"/>
    <property type="match status" value="5"/>
</dbReference>
<proteinExistence type="predicted"/>
<evidence type="ECO:0000259" key="6">
    <source>
        <dbReference type="Pfam" id="PF20703"/>
    </source>
</evidence>
<dbReference type="SUPFAM" id="SSF50978">
    <property type="entry name" value="WD40 repeat-like"/>
    <property type="match status" value="1"/>
</dbReference>
<sequence length="1329" mass="147327">MNNPYIGPRSFTREQRDRFFGRSREARNLLSLVISERLVLFYAQSGAGKTSLLNTSLIPSLEENERAVLPVGRVSGELPAGLDDVDNIFVFNLLTHLDQSNTDPACFARMELKDFLEHLSSADGETYAYDPAEAEEGEGSNDDADDEEMLLYVLIIDQFEEILTDHPERWQDRAGFFRQLDQAMRHDPGLFVVLTLREDYVATLESYAPFLTDRMRSRFYMERMERKAALAAVTGPAKKYGRPFAPGAAEALVDNLSLIRSARSVEPRPGQYIEPVQLQVVCFQLWRNLPPGEEITQDQVNQIGNIDHALADFYEQAVAETLQASGGSELELRQWFDRKLITEAGTRGTVFQGEEVTGGMDNRAVRLLEDRFLLRAESRAGAVWYELVHDRFVEPIQQANQKWLEQQGPLLRDALAWKDSNKTDQSLLYTGEKLAKVLAERTERNVLESVITEFLEDCQARQTWLEEKEEANQRFRKWFKVAVVVAAVAVLASLWAGWATDQARRAEKQAKGAEQAAIKSRKETEETLNRLQKTEALNTGMALNAKAALAENEGSRLYAHLYSLHALDKLGKNNKDSAAYMEAVIRAQANPVPVPAFVGYHEGISNSAVFSSDGRIVISTSNDNIHVWDTVTGKRIKSFTQDMDGVITLSPDDRTIGFSLDNKVGMLDIYTGDVFFVQESHADLIRSIAFSPDSQTLASGARDDTIKIWDIQKGQLLRTIEYNATGYDVSFSPDGRTLTAGSYDGIVNLWDVETGELLLALDGYMSAVLSIAFSHNGNILAAGSFDGVNLWNIKKRQLFQELKNDNNSLILSLSFSPSNQTLLSADFFGVMAIRDIQTGKVLQKLEGKAAGRNATFSPDGQTVLSSWKIDEGNIGLWGADASRLRTLKGHTGPVKGISFSSDGGTVTTISRDKTIGIWELSSGRRLQNISLQKTKGSITSAAFSPGGNVLAVNSLTSNNIGLLEVSTGKHLRNLEGHTNSEGSIAFSPDGKTIASGGFDNSVRIWDTATGHCRGVLKNNGEGIYSISNIAFSPDGLTLSFSVLDSHSFWDVSTDKRLQTLENTQGGMSFSPDGHTIASGSDDYSLGIWDIVTGKRLQTLEGHTAYVSRVIFSPDGRLLASSSMDKTIAIWDVKTGKRIRTLKENNIASESIIAFSPDGKTLAFTTDDNAIGLWDLGDNPNEFSGISLDEKGEYKIDLNTLPYKLEGLELQPIEEKQPGPNKSAHWSRYHPFHWLPAAEKGDSNAMLQIGIIYDRNNDITRALRWYGKAIKAGNEQARKQQGILLHWLEDKENWQTVPGPFRTTFCKAKAEFELPSSVLTYCTTQEEEHP</sequence>
<evidence type="ECO:0000256" key="2">
    <source>
        <dbReference type="ARBA" id="ARBA00022737"/>
    </source>
</evidence>
<dbReference type="InterPro" id="IPR001680">
    <property type="entry name" value="WD40_rpt"/>
</dbReference>
<accession>A0AAU8M1Q8</accession>
<dbReference type="PRINTS" id="PR00320">
    <property type="entry name" value="GPROTEINBRPT"/>
</dbReference>
<dbReference type="SUPFAM" id="SSF50998">
    <property type="entry name" value="Quinoprotein alcohol dehydrogenase-like"/>
    <property type="match status" value="1"/>
</dbReference>
<dbReference type="PANTHER" id="PTHR19848">
    <property type="entry name" value="WD40 REPEAT PROTEIN"/>
    <property type="match status" value="1"/>
</dbReference>
<dbReference type="SUPFAM" id="SSF52540">
    <property type="entry name" value="P-loop containing nucleoside triphosphate hydrolases"/>
    <property type="match status" value="1"/>
</dbReference>
<feature type="repeat" description="WD" evidence="3">
    <location>
        <begin position="974"/>
        <end position="1015"/>
    </location>
</feature>
<keyword evidence="2" id="KW-0677">Repeat</keyword>
<feature type="repeat" description="WD" evidence="3">
    <location>
        <begin position="887"/>
        <end position="928"/>
    </location>
</feature>
<organism evidence="7">
    <name type="scientific">Candidatus Electrothrix aestuarii</name>
    <dbReference type="NCBI Taxonomy" id="3062594"/>
    <lineage>
        <taxon>Bacteria</taxon>
        <taxon>Pseudomonadati</taxon>
        <taxon>Thermodesulfobacteriota</taxon>
        <taxon>Desulfobulbia</taxon>
        <taxon>Desulfobulbales</taxon>
        <taxon>Desulfobulbaceae</taxon>
        <taxon>Candidatus Electrothrix</taxon>
    </lineage>
</organism>
<dbReference type="InterPro" id="IPR019734">
    <property type="entry name" value="TPR_rpt"/>
</dbReference>
<evidence type="ECO:0000256" key="3">
    <source>
        <dbReference type="PROSITE-ProRule" id="PRU00221"/>
    </source>
</evidence>
<dbReference type="InterPro" id="IPR020472">
    <property type="entry name" value="WD40_PAC1"/>
</dbReference>
<dbReference type="InterPro" id="IPR036322">
    <property type="entry name" value="WD40_repeat_dom_sf"/>
</dbReference>
<feature type="repeat" description="WD" evidence="3">
    <location>
        <begin position="729"/>
        <end position="760"/>
    </location>
</feature>
<dbReference type="SMART" id="SM00320">
    <property type="entry name" value="WD40"/>
    <property type="match status" value="12"/>
</dbReference>
<feature type="repeat" description="TPR" evidence="4">
    <location>
        <begin position="1242"/>
        <end position="1275"/>
    </location>
</feature>
<feature type="repeat" description="WD" evidence="3">
    <location>
        <begin position="1067"/>
        <end position="1098"/>
    </location>
</feature>
<dbReference type="InterPro" id="IPR027417">
    <property type="entry name" value="P-loop_NTPase"/>
</dbReference>
<dbReference type="InterPro" id="IPR011047">
    <property type="entry name" value="Quinoprotein_ADH-like_sf"/>
</dbReference>
<feature type="repeat" description="WD" evidence="3">
    <location>
        <begin position="1099"/>
        <end position="1140"/>
    </location>
</feature>
<keyword evidence="4" id="KW-0802">TPR repeat</keyword>
<dbReference type="InterPro" id="IPR049052">
    <property type="entry name" value="nSTAND1"/>
</dbReference>
<dbReference type="PROSITE" id="PS50082">
    <property type="entry name" value="WD_REPEATS_2"/>
    <property type="match status" value="7"/>
</dbReference>
<name>A0AAU8M1Q8_9BACT</name>
<reference evidence="7" key="2">
    <citation type="submission" date="2024-06" db="EMBL/GenBank/DDBJ databases">
        <authorList>
            <person name="Plum-Jensen L.E."/>
            <person name="Schramm A."/>
            <person name="Marshall I.P.G."/>
        </authorList>
    </citation>
    <scope>NUCLEOTIDE SEQUENCE</scope>
    <source>
        <strain evidence="7">Rat1</strain>
    </source>
</reference>
<dbReference type="SUPFAM" id="SSF81901">
    <property type="entry name" value="HCP-like"/>
    <property type="match status" value="1"/>
</dbReference>
<dbReference type="PROSITE" id="PS00678">
    <property type="entry name" value="WD_REPEATS_1"/>
    <property type="match status" value="6"/>
</dbReference>
<keyword evidence="1 3" id="KW-0853">WD repeat</keyword>
<dbReference type="Gene3D" id="1.25.40.10">
    <property type="entry name" value="Tetratricopeptide repeat domain"/>
    <property type="match status" value="1"/>
</dbReference>
<feature type="repeat" description="WD" evidence="3">
    <location>
        <begin position="678"/>
        <end position="719"/>
    </location>
</feature>
<gene>
    <name evidence="7" type="ORF">Q3M24_11735</name>
</gene>
<feature type="coiled-coil region" evidence="5">
    <location>
        <begin position="503"/>
        <end position="534"/>
    </location>
</feature>
<dbReference type="InterPro" id="IPR015943">
    <property type="entry name" value="WD40/YVTN_repeat-like_dom_sf"/>
</dbReference>
<dbReference type="Pfam" id="PF00400">
    <property type="entry name" value="WD40"/>
    <property type="match status" value="8"/>
</dbReference>
<dbReference type="PROSITE" id="PS50005">
    <property type="entry name" value="TPR"/>
    <property type="match status" value="1"/>
</dbReference>
<reference evidence="7" key="1">
    <citation type="journal article" date="2024" name="Syst. Appl. Microbiol.">
        <title>First single-strain enrichments of Electrothrix cable bacteria, description of E. aestuarii sp. nov. and E. rattekaaiensis sp. nov., and proposal of a cable bacteria taxonomy following the rules of the SeqCode.</title>
        <authorList>
            <person name="Plum-Jensen L.E."/>
            <person name="Schramm A."/>
            <person name="Marshall I.P.G."/>
        </authorList>
    </citation>
    <scope>NUCLEOTIDE SEQUENCE</scope>
    <source>
        <strain evidence="7">Rat1</strain>
    </source>
</reference>
<evidence type="ECO:0000256" key="1">
    <source>
        <dbReference type="ARBA" id="ARBA00022574"/>
    </source>
</evidence>
<protein>
    <submittedName>
        <fullName evidence="7">WD40 repeat domain-containing protein</fullName>
    </submittedName>
</protein>
<dbReference type="CDD" id="cd00200">
    <property type="entry name" value="WD40"/>
    <property type="match status" value="2"/>
</dbReference>
<dbReference type="Gene3D" id="3.40.50.300">
    <property type="entry name" value="P-loop containing nucleotide triphosphate hydrolases"/>
    <property type="match status" value="1"/>
</dbReference>
<dbReference type="PANTHER" id="PTHR19848:SF8">
    <property type="entry name" value="F-BOX AND WD REPEAT DOMAIN CONTAINING 7"/>
    <property type="match status" value="1"/>
</dbReference>
<dbReference type="EMBL" id="CP159373">
    <property type="protein sequence ID" value="XCN75363.1"/>
    <property type="molecule type" value="Genomic_DNA"/>
</dbReference>
<dbReference type="KEGG" id="eaj:Q3M24_11735"/>